<name>A0A101M4U0_PICGL</name>
<proteinExistence type="predicted"/>
<geneLocation type="mitochondrion" evidence="2"/>
<feature type="region of interest" description="Disordered" evidence="1">
    <location>
        <begin position="1"/>
        <end position="27"/>
    </location>
</feature>
<sequence length="100" mass="10451">MVKGRAKARAEGKAGEPARAEGKAASLPVGATKQVAKVYSEPVEEEPIDPVAPPPSSVSSGMPPRIIYPLILFIRAEVGPPLAPNAFPNNLQNNIIKASL</sequence>
<feature type="compositionally biased region" description="Basic and acidic residues" evidence="1">
    <location>
        <begin position="8"/>
        <end position="22"/>
    </location>
</feature>
<organism evidence="2">
    <name type="scientific">Picea glauca</name>
    <name type="common">White spruce</name>
    <name type="synonym">Pinus glauca</name>
    <dbReference type="NCBI Taxonomy" id="3330"/>
    <lineage>
        <taxon>Eukaryota</taxon>
        <taxon>Viridiplantae</taxon>
        <taxon>Streptophyta</taxon>
        <taxon>Embryophyta</taxon>
        <taxon>Tracheophyta</taxon>
        <taxon>Spermatophyta</taxon>
        <taxon>Pinopsida</taxon>
        <taxon>Pinidae</taxon>
        <taxon>Conifers I</taxon>
        <taxon>Pinales</taxon>
        <taxon>Pinaceae</taxon>
        <taxon>Picea</taxon>
    </lineage>
</organism>
<accession>A0A101M4U0</accession>
<gene>
    <name evidence="2" type="ORF">ABT39_MTgene970</name>
</gene>
<dbReference type="AlphaFoldDB" id="A0A101M4U0"/>
<evidence type="ECO:0000313" key="2">
    <source>
        <dbReference type="EMBL" id="KUM51124.1"/>
    </source>
</evidence>
<keyword evidence="2" id="KW-0496">Mitochondrion</keyword>
<feature type="region of interest" description="Disordered" evidence="1">
    <location>
        <begin position="40"/>
        <end position="59"/>
    </location>
</feature>
<reference evidence="2" key="1">
    <citation type="journal article" date="2015" name="Genome Biol. Evol.">
        <title>Organellar Genomes of White Spruce (Picea glauca): Assembly and Annotation.</title>
        <authorList>
            <person name="Jackman S.D."/>
            <person name="Warren R.L."/>
            <person name="Gibb E.A."/>
            <person name="Vandervalk B.P."/>
            <person name="Mohamadi H."/>
            <person name="Chu J."/>
            <person name="Raymond A."/>
            <person name="Pleasance S."/>
            <person name="Coope R."/>
            <person name="Wildung M.R."/>
            <person name="Ritland C.E."/>
            <person name="Bousquet J."/>
            <person name="Jones S.J."/>
            <person name="Bohlmann J."/>
            <person name="Birol I."/>
        </authorList>
    </citation>
    <scope>NUCLEOTIDE SEQUENCE [LARGE SCALE GENOMIC DNA]</scope>
    <source>
        <tissue evidence="2">Flushing bud</tissue>
    </source>
</reference>
<evidence type="ECO:0000256" key="1">
    <source>
        <dbReference type="SAM" id="MobiDB-lite"/>
    </source>
</evidence>
<protein>
    <submittedName>
        <fullName evidence="2">Uncharacterized protein</fullName>
    </submittedName>
</protein>
<dbReference type="EMBL" id="LKAM01000001">
    <property type="protein sequence ID" value="KUM51124.1"/>
    <property type="molecule type" value="Genomic_DNA"/>
</dbReference>
<comment type="caution">
    <text evidence="2">The sequence shown here is derived from an EMBL/GenBank/DDBJ whole genome shotgun (WGS) entry which is preliminary data.</text>
</comment>